<protein>
    <recommendedName>
        <fullName evidence="2">Fibronectin type-III domain-containing protein</fullName>
    </recommendedName>
</protein>
<dbReference type="AlphaFoldDB" id="B3RXZ8"/>
<dbReference type="SUPFAM" id="SSF49265">
    <property type="entry name" value="Fibronectin type III"/>
    <property type="match status" value="1"/>
</dbReference>
<dbReference type="EMBL" id="DS985245">
    <property type="protein sequence ID" value="EDV24947.1"/>
    <property type="molecule type" value="Genomic_DNA"/>
</dbReference>
<dbReference type="OrthoDB" id="10001928at2759"/>
<dbReference type="InterPro" id="IPR036116">
    <property type="entry name" value="FN3_sf"/>
</dbReference>
<dbReference type="Gene3D" id="2.60.40.10">
    <property type="entry name" value="Immunoglobulins"/>
    <property type="match status" value="2"/>
</dbReference>
<dbReference type="PhylomeDB" id="B3RXZ8"/>
<dbReference type="InParanoid" id="B3RXZ8"/>
<dbReference type="PANTHER" id="PTHR46003">
    <property type="entry name" value="HOST CELL FACTOR"/>
    <property type="match status" value="1"/>
</dbReference>
<dbReference type="InterPro" id="IPR043536">
    <property type="entry name" value="HCF1/2"/>
</dbReference>
<dbReference type="InterPro" id="IPR013783">
    <property type="entry name" value="Ig-like_fold"/>
</dbReference>
<feature type="non-terminal residue" evidence="3">
    <location>
        <position position="160"/>
    </location>
</feature>
<dbReference type="PANTHER" id="PTHR46003:SF1">
    <property type="entry name" value="HOST CELL FACTOR"/>
    <property type="match status" value="1"/>
</dbReference>
<dbReference type="OMA" id="REASQWC"/>
<evidence type="ECO:0000256" key="1">
    <source>
        <dbReference type="ARBA" id="ARBA00022441"/>
    </source>
</evidence>
<dbReference type="InterPro" id="IPR003961">
    <property type="entry name" value="FN3_dom"/>
</dbReference>
<sequence>QKKELESGTAYKFRIAAINCLGTSDYSEVSAFKTCVPGYPGAPVSIRISKNADGAHLSWEAPTNTSGTISEYSVYLAVRSDGPASLNSQQSGQLLSPVVHSVHLSFIRVYIGTNAFCLVNNGLVSRAYIDQSAKPAIIFRIAAKNEKGYGPATQVRWLQG</sequence>
<dbReference type="STRING" id="10228.B3RXZ8"/>
<evidence type="ECO:0000313" key="3">
    <source>
        <dbReference type="EMBL" id="EDV24947.1"/>
    </source>
</evidence>
<dbReference type="CDD" id="cd00063">
    <property type="entry name" value="FN3"/>
    <property type="match status" value="2"/>
</dbReference>
<dbReference type="GeneID" id="6753618"/>
<gene>
    <name evidence="3" type="ORF">TRIADDRAFT_16582</name>
</gene>
<organism evidence="3 4">
    <name type="scientific">Trichoplax adhaerens</name>
    <name type="common">Trichoplax reptans</name>
    <dbReference type="NCBI Taxonomy" id="10228"/>
    <lineage>
        <taxon>Eukaryota</taxon>
        <taxon>Metazoa</taxon>
        <taxon>Placozoa</taxon>
        <taxon>Uniplacotomia</taxon>
        <taxon>Trichoplacea</taxon>
        <taxon>Trichoplacidae</taxon>
        <taxon>Trichoplax</taxon>
    </lineage>
</organism>
<feature type="non-terminal residue" evidence="3">
    <location>
        <position position="1"/>
    </location>
</feature>
<name>B3RXZ8_TRIAD</name>
<reference evidence="3 4" key="1">
    <citation type="journal article" date="2008" name="Nature">
        <title>The Trichoplax genome and the nature of placozoans.</title>
        <authorList>
            <person name="Srivastava M."/>
            <person name="Begovic E."/>
            <person name="Chapman J."/>
            <person name="Putnam N.H."/>
            <person name="Hellsten U."/>
            <person name="Kawashima T."/>
            <person name="Kuo A."/>
            <person name="Mitros T."/>
            <person name="Salamov A."/>
            <person name="Carpenter M.L."/>
            <person name="Signorovitch A.Y."/>
            <person name="Moreno M.A."/>
            <person name="Kamm K."/>
            <person name="Grimwood J."/>
            <person name="Schmutz J."/>
            <person name="Shapiro H."/>
            <person name="Grigoriev I.V."/>
            <person name="Buss L.W."/>
            <person name="Schierwater B."/>
            <person name="Dellaporta S.L."/>
            <person name="Rokhsar D.S."/>
        </authorList>
    </citation>
    <scope>NUCLEOTIDE SEQUENCE [LARGE SCALE GENOMIC DNA]</scope>
    <source>
        <strain evidence="3 4">Grell-BS-1999</strain>
    </source>
</reference>
<evidence type="ECO:0000259" key="2">
    <source>
        <dbReference type="PROSITE" id="PS50853"/>
    </source>
</evidence>
<evidence type="ECO:0000313" key="4">
    <source>
        <dbReference type="Proteomes" id="UP000009022"/>
    </source>
</evidence>
<dbReference type="PROSITE" id="PS50853">
    <property type="entry name" value="FN3"/>
    <property type="match status" value="1"/>
</dbReference>
<accession>B3RXZ8</accession>
<dbReference type="GO" id="GO:0006355">
    <property type="term" value="P:regulation of DNA-templated transcription"/>
    <property type="evidence" value="ECO:0007669"/>
    <property type="project" value="UniProtKB-ARBA"/>
</dbReference>
<dbReference type="CTD" id="6753618"/>
<keyword evidence="4" id="KW-1185">Reference proteome</keyword>
<dbReference type="Proteomes" id="UP000009022">
    <property type="component" value="Unassembled WGS sequence"/>
</dbReference>
<feature type="domain" description="Fibronectin type-III" evidence="2">
    <location>
        <begin position="1"/>
        <end position="37"/>
    </location>
</feature>
<dbReference type="eggNOG" id="KOG4152">
    <property type="taxonomic scope" value="Eukaryota"/>
</dbReference>
<proteinExistence type="predicted"/>
<dbReference type="HOGENOM" id="CLU_099675_1_0_1"/>
<dbReference type="KEGG" id="tad:TRIADDRAFT_16582"/>
<dbReference type="RefSeq" id="XP_002112837.1">
    <property type="nucleotide sequence ID" value="XM_002112801.1"/>
</dbReference>
<keyword evidence="1" id="KW-0880">Kelch repeat</keyword>